<gene>
    <name evidence="1" type="ORF">THRCLA_01566</name>
</gene>
<dbReference type="EMBL" id="JNBS01000349">
    <property type="protein sequence ID" value="OQS06390.1"/>
    <property type="molecule type" value="Genomic_DNA"/>
</dbReference>
<keyword evidence="2" id="KW-1185">Reference proteome</keyword>
<reference evidence="1 2" key="1">
    <citation type="journal article" date="2014" name="Genome Biol. Evol.">
        <title>The secreted proteins of Achlya hypogyna and Thraustotheca clavata identify the ancestral oomycete secretome and reveal gene acquisitions by horizontal gene transfer.</title>
        <authorList>
            <person name="Misner I."/>
            <person name="Blouin N."/>
            <person name="Leonard G."/>
            <person name="Richards T.A."/>
            <person name="Lane C.E."/>
        </authorList>
    </citation>
    <scope>NUCLEOTIDE SEQUENCE [LARGE SCALE GENOMIC DNA]</scope>
    <source>
        <strain evidence="1 2">ATCC 34112</strain>
    </source>
</reference>
<organism evidence="1 2">
    <name type="scientific">Thraustotheca clavata</name>
    <dbReference type="NCBI Taxonomy" id="74557"/>
    <lineage>
        <taxon>Eukaryota</taxon>
        <taxon>Sar</taxon>
        <taxon>Stramenopiles</taxon>
        <taxon>Oomycota</taxon>
        <taxon>Saprolegniomycetes</taxon>
        <taxon>Saprolegniales</taxon>
        <taxon>Achlyaceae</taxon>
        <taxon>Thraustotheca</taxon>
    </lineage>
</organism>
<protein>
    <submittedName>
        <fullName evidence="1">Uncharacterized protein</fullName>
    </submittedName>
</protein>
<evidence type="ECO:0000313" key="1">
    <source>
        <dbReference type="EMBL" id="OQS06390.1"/>
    </source>
</evidence>
<sequence>MQCLKQRIYDLEMHLYKVKRVRVTLLPWEDVAKALADDTLDKVRENRSIKRELAHKRKLARLLQQWIQSLSPEMRYPNVHVDSWRNSHIFHGDEASRRVGYEWLIKQLYHNTERELMPLGFPASNDYFLDTSITFKDTTISLQQQMQMALPYSLEIVSRAIWIAVRTFIHYIQRKPHSLTKLLEINDDIEYVQEDMGPKTRRIDSKLLYGRFQEPDRTVVVTRAVRSDDAYPIESTTWTTDMKQWFVLERIDANSTRCRFYDILGHPSTQNGYVSIQDIVRQYRYEPLDDAHAMQYCRQIFPSHQRNERAMFARHLDCKSNRRRKMVAELHKIRKIKRDELKPCFENPPAVLNVKCKRLKEMQLLRRHIYELEEQLGRLEHKRTTLLPWKEVCQALAEETLVNVRDNRNLKSQLFRAQRYCAFLRKWLSPIPRSPNASIESWQHSQLIAGDAKSRKMAYEWIARQAYHNTQRAMAHLSFPDTITIDGIGLISVNVEFVDDLIEINVMTQQVLPYTLDEVSASLWVADKTFVQYAQGRTDFRQELQVVSEDMEYVQEELTPGSRRIFDNVLYGRFYEDNRTVIVMRSILKDELFPLEKHMWTIDTKQWMVADRLSKDTTRCRTYYSIKHPSTDIGYVSLQELAECFCHSPKDDTQAKQMLRDRFLIVQRLEREQFAAHLDNVLLFQALGDAICYKADARSTKDNLPMVAEVPLTPPPLVLAPVKAVAHRPDRPLKVSTSTTVKCKRVQELQYLHRHIEELEETLRRCQRPYTPMMLPWKEVSAGLAHDTLVHIRENRCLKKEVENKKKMIEYLKAWLQGQEITRRSPSPFVETWRNCELLAGDETFRTQAYSWIMQQCFYNTDRAMSTMAYPDKAQNNDFIDVHVVPDDNDHLEIHVTTQRVLDFGLPIASEAAWVADKTFYEFYREETTYREELDIVNDDMEYIKEDIGPIQKVIVDNALYCRYREENRTVIVLRSILNDEAHPLDADTWTVDIKQWMVLDAIDADKTRLRTYYIMKHPTTKNGGYVSLEEFAECFQLHAPRDDKESLKRKLSNQFQEKQRIERQKFATHMDSVLERLETLEMLDAVKGEELNQL</sequence>
<dbReference type="Proteomes" id="UP000243217">
    <property type="component" value="Unassembled WGS sequence"/>
</dbReference>
<dbReference type="OrthoDB" id="64140at2759"/>
<accession>A0A1W0A8Q2</accession>
<name>A0A1W0A8Q2_9STRA</name>
<proteinExistence type="predicted"/>
<evidence type="ECO:0000313" key="2">
    <source>
        <dbReference type="Proteomes" id="UP000243217"/>
    </source>
</evidence>
<dbReference type="AlphaFoldDB" id="A0A1W0A8Q2"/>
<comment type="caution">
    <text evidence="1">The sequence shown here is derived from an EMBL/GenBank/DDBJ whole genome shotgun (WGS) entry which is preliminary data.</text>
</comment>